<proteinExistence type="predicted"/>
<feature type="domain" description="F-box" evidence="2">
    <location>
        <begin position="119"/>
        <end position="155"/>
    </location>
</feature>
<dbReference type="Proteomes" id="UP000005206">
    <property type="component" value="Chromosome 15"/>
</dbReference>
<feature type="compositionally biased region" description="Polar residues" evidence="1">
    <location>
        <begin position="46"/>
        <end position="55"/>
    </location>
</feature>
<dbReference type="eggNOG" id="ENOG502RASA">
    <property type="taxonomic scope" value="Eukaryota"/>
</dbReference>
<dbReference type="VEuPathDB" id="FungiDB:NECHADRAFT_55441"/>
<gene>
    <name evidence="3" type="ORF">NECHADRAFT_55441</name>
</gene>
<dbReference type="OrthoDB" id="3445164at2759"/>
<dbReference type="STRING" id="660122.C7ZNC2"/>
<dbReference type="SUPFAM" id="SSF81383">
    <property type="entry name" value="F-box domain"/>
    <property type="match status" value="1"/>
</dbReference>
<dbReference type="InterPro" id="IPR036047">
    <property type="entry name" value="F-box-like_dom_sf"/>
</dbReference>
<evidence type="ECO:0000256" key="1">
    <source>
        <dbReference type="SAM" id="MobiDB-lite"/>
    </source>
</evidence>
<accession>C7ZNC2</accession>
<protein>
    <recommendedName>
        <fullName evidence="2">F-box domain-containing protein</fullName>
    </recommendedName>
</protein>
<evidence type="ECO:0000259" key="2">
    <source>
        <dbReference type="PROSITE" id="PS50181"/>
    </source>
</evidence>
<evidence type="ECO:0000313" key="4">
    <source>
        <dbReference type="Proteomes" id="UP000005206"/>
    </source>
</evidence>
<dbReference type="KEGG" id="nhe:NECHADRAFT_55441"/>
<dbReference type="GeneID" id="9678021"/>
<dbReference type="HOGENOM" id="CLU_1525575_0_0_1"/>
<dbReference type="AlphaFoldDB" id="C7ZNC2"/>
<sequence length="176" mass="20179">MENDSPMSREDHAQYMRNLSLKRGLKRAPRRGWSMSDYQGDHVSHSGHSSPQAKTGSPVPEGAPFVTVECQKHQEHEATDQERPYAHRRPNLPLPRRTYAVMDNEPIPQTQPQLQPPKDYTLLDLPSEIHYAILDFLDPIDSTCLGLTNRSFYDMHRRLHGAVPFSVHYLAPNDIE</sequence>
<organism evidence="3 4">
    <name type="scientific">Fusarium vanettenii (strain ATCC MYA-4622 / CBS 123669 / FGSC 9596 / NRRL 45880 / 77-13-4)</name>
    <name type="common">Fusarium solani subsp. pisi</name>
    <dbReference type="NCBI Taxonomy" id="660122"/>
    <lineage>
        <taxon>Eukaryota</taxon>
        <taxon>Fungi</taxon>
        <taxon>Dikarya</taxon>
        <taxon>Ascomycota</taxon>
        <taxon>Pezizomycotina</taxon>
        <taxon>Sordariomycetes</taxon>
        <taxon>Hypocreomycetidae</taxon>
        <taxon>Hypocreales</taxon>
        <taxon>Nectriaceae</taxon>
        <taxon>Fusarium</taxon>
        <taxon>Fusarium solani species complex</taxon>
        <taxon>Fusarium vanettenii</taxon>
    </lineage>
</organism>
<name>C7ZNC2_FUSV7</name>
<reference evidence="3 4" key="1">
    <citation type="journal article" date="2009" name="PLoS Genet.">
        <title>The genome of Nectria haematococca: contribution of supernumerary chromosomes to gene expansion.</title>
        <authorList>
            <person name="Coleman J.J."/>
            <person name="Rounsley S.D."/>
            <person name="Rodriguez-Carres M."/>
            <person name="Kuo A."/>
            <person name="Wasmann C.C."/>
            <person name="Grimwood J."/>
            <person name="Schmutz J."/>
            <person name="Taga M."/>
            <person name="White G.J."/>
            <person name="Zhou S."/>
            <person name="Schwartz D.C."/>
            <person name="Freitag M."/>
            <person name="Ma L.J."/>
            <person name="Danchin E.G."/>
            <person name="Henrissat B."/>
            <person name="Coutinho P.M."/>
            <person name="Nelson D.R."/>
            <person name="Straney D."/>
            <person name="Napoli C.A."/>
            <person name="Barker B.M."/>
            <person name="Gribskov M."/>
            <person name="Rep M."/>
            <person name="Kroken S."/>
            <person name="Molnar I."/>
            <person name="Rensing C."/>
            <person name="Kennell J.C."/>
            <person name="Zamora J."/>
            <person name="Farman M.L."/>
            <person name="Selker E.U."/>
            <person name="Salamov A."/>
            <person name="Shapiro H."/>
            <person name="Pangilinan J."/>
            <person name="Lindquist E."/>
            <person name="Lamers C."/>
            <person name="Grigoriev I.V."/>
            <person name="Geiser D.M."/>
            <person name="Covert S.F."/>
            <person name="Temporini E."/>
            <person name="Vanetten H.D."/>
        </authorList>
    </citation>
    <scope>NUCLEOTIDE SEQUENCE [LARGE SCALE GENOMIC DNA]</scope>
    <source>
        <strain evidence="4">ATCC MYA-4622 / CBS 123669 / FGSC 9596 / NRRL 45880 / 77-13-4</strain>
    </source>
</reference>
<feature type="region of interest" description="Disordered" evidence="1">
    <location>
        <begin position="1"/>
        <end position="92"/>
    </location>
</feature>
<keyword evidence="4" id="KW-1185">Reference proteome</keyword>
<evidence type="ECO:0000313" key="3">
    <source>
        <dbReference type="EMBL" id="EEU34475.1"/>
    </source>
</evidence>
<dbReference type="PROSITE" id="PS50181">
    <property type="entry name" value="FBOX"/>
    <property type="match status" value="1"/>
</dbReference>
<dbReference type="EMBL" id="GG698966">
    <property type="protein sequence ID" value="EEU34475.1"/>
    <property type="molecule type" value="Genomic_DNA"/>
</dbReference>
<dbReference type="InParanoid" id="C7ZNC2"/>
<feature type="compositionally biased region" description="Basic and acidic residues" evidence="1">
    <location>
        <begin position="70"/>
        <end position="85"/>
    </location>
</feature>
<dbReference type="RefSeq" id="XP_003040188.1">
    <property type="nucleotide sequence ID" value="XM_003040142.1"/>
</dbReference>
<dbReference type="InterPro" id="IPR001810">
    <property type="entry name" value="F-box_dom"/>
</dbReference>